<dbReference type="InterPro" id="IPR036291">
    <property type="entry name" value="NAD(P)-bd_dom_sf"/>
</dbReference>
<dbReference type="Gene3D" id="3.40.50.720">
    <property type="entry name" value="NAD(P)-binding Rossmann-like Domain"/>
    <property type="match status" value="1"/>
</dbReference>
<evidence type="ECO:0000256" key="2">
    <source>
        <dbReference type="ARBA" id="ARBA00023002"/>
    </source>
</evidence>
<dbReference type="RefSeq" id="WP_099915662.1">
    <property type="nucleotide sequence ID" value="NZ_BMHS01000006.1"/>
</dbReference>
<dbReference type="GO" id="GO:0016491">
    <property type="term" value="F:oxidoreductase activity"/>
    <property type="evidence" value="ECO:0007669"/>
    <property type="project" value="UniProtKB-KW"/>
</dbReference>
<evidence type="ECO:0000313" key="4">
    <source>
        <dbReference type="EMBL" id="PIL40080.1"/>
    </source>
</evidence>
<reference evidence="4 5" key="1">
    <citation type="submission" date="2017-10" db="EMBL/GenBank/DDBJ databases">
        <title>Massilia psychrophilum sp. nov., a novel purple-pigmented bacterium isolated from Tianshan glacier, Xinjiang Municipality, China.</title>
        <authorList>
            <person name="Wang H."/>
        </authorList>
    </citation>
    <scope>NUCLEOTIDE SEQUENCE [LARGE SCALE GENOMIC DNA]</scope>
    <source>
        <strain evidence="4 5">JCM 30813</strain>
    </source>
</reference>
<comment type="caution">
    <text evidence="4">The sequence shown here is derived from an EMBL/GenBank/DDBJ whole genome shotgun (WGS) entry which is preliminary data.</text>
</comment>
<evidence type="ECO:0000313" key="5">
    <source>
        <dbReference type="Proteomes" id="UP000228593"/>
    </source>
</evidence>
<dbReference type="PANTHER" id="PTHR44196:SF1">
    <property type="entry name" value="DEHYDROGENASE_REDUCTASE SDR FAMILY MEMBER 7B"/>
    <property type="match status" value="1"/>
</dbReference>
<accession>A0A2G8T1Z9</accession>
<dbReference type="InterPro" id="IPR020904">
    <property type="entry name" value="Sc_DH/Rdtase_CS"/>
</dbReference>
<dbReference type="InterPro" id="IPR002347">
    <property type="entry name" value="SDR_fam"/>
</dbReference>
<dbReference type="PRINTS" id="PR00081">
    <property type="entry name" value="GDHRDH"/>
</dbReference>
<evidence type="ECO:0000256" key="3">
    <source>
        <dbReference type="RuleBase" id="RU000363"/>
    </source>
</evidence>
<proteinExistence type="inferred from homology"/>
<gene>
    <name evidence="4" type="ORF">CR103_09010</name>
</gene>
<keyword evidence="5" id="KW-1185">Reference proteome</keyword>
<dbReference type="PANTHER" id="PTHR44196">
    <property type="entry name" value="DEHYDROGENASE/REDUCTASE SDR FAMILY MEMBER 7B"/>
    <property type="match status" value="1"/>
</dbReference>
<dbReference type="EMBL" id="PDOB01000011">
    <property type="protein sequence ID" value="PIL40080.1"/>
    <property type="molecule type" value="Genomic_DNA"/>
</dbReference>
<organism evidence="4 5">
    <name type="scientific">Massilia psychrophila</name>
    <dbReference type="NCBI Taxonomy" id="1603353"/>
    <lineage>
        <taxon>Bacteria</taxon>
        <taxon>Pseudomonadati</taxon>
        <taxon>Pseudomonadota</taxon>
        <taxon>Betaproteobacteria</taxon>
        <taxon>Burkholderiales</taxon>
        <taxon>Oxalobacteraceae</taxon>
        <taxon>Telluria group</taxon>
        <taxon>Massilia</taxon>
    </lineage>
</organism>
<keyword evidence="2" id="KW-0560">Oxidoreductase</keyword>
<evidence type="ECO:0000256" key="1">
    <source>
        <dbReference type="ARBA" id="ARBA00006484"/>
    </source>
</evidence>
<dbReference type="NCBIfam" id="NF005437">
    <property type="entry name" value="PRK07024.1"/>
    <property type="match status" value="1"/>
</dbReference>
<dbReference type="PROSITE" id="PS00061">
    <property type="entry name" value="ADH_SHORT"/>
    <property type="match status" value="1"/>
</dbReference>
<dbReference type="OrthoDB" id="9797538at2"/>
<dbReference type="Pfam" id="PF00106">
    <property type="entry name" value="adh_short"/>
    <property type="match status" value="1"/>
</dbReference>
<dbReference type="GO" id="GO:0016020">
    <property type="term" value="C:membrane"/>
    <property type="evidence" value="ECO:0007669"/>
    <property type="project" value="TreeGrafter"/>
</dbReference>
<dbReference type="PRINTS" id="PR00080">
    <property type="entry name" value="SDRFAMILY"/>
</dbReference>
<name>A0A2G8T1Z9_9BURK</name>
<protein>
    <submittedName>
        <fullName evidence="4">Short-chain dehydrogenase</fullName>
    </submittedName>
</protein>
<dbReference type="AlphaFoldDB" id="A0A2G8T1Z9"/>
<sequence length="274" mass="27900">MNRVFITGASSGIGAALAREYAAQGATLGLLARRRDALDALAASLPGAGSHKVYAVDVLDHAALAAACADFIACTGGADIVIANAGVSHGTLTEESDDLAMFETIFATNVTATVATFAPFIAGMKAARTRGAGGPQPHAPTLVGIASVAGIRGLPGAGAYSASKAAVLCYCEALRVEMKPHAIRVVTLAPGYIDTPMTQGNPYPMPFLMPAGCFARKAAAAIAAGASYRVIPWQMGVVATLLRALPNGLYDLAVAAARRKPRKVNQADQAGLVP</sequence>
<dbReference type="Proteomes" id="UP000228593">
    <property type="component" value="Unassembled WGS sequence"/>
</dbReference>
<dbReference type="SUPFAM" id="SSF51735">
    <property type="entry name" value="NAD(P)-binding Rossmann-fold domains"/>
    <property type="match status" value="1"/>
</dbReference>
<comment type="similarity">
    <text evidence="1 3">Belongs to the short-chain dehydrogenases/reductases (SDR) family.</text>
</comment>